<dbReference type="InterPro" id="IPR010767">
    <property type="entry name" value="Phage_CGC-2007_Cje0229"/>
</dbReference>
<name>A0A1E3XB65_9BACT</name>
<reference evidence="1 2" key="1">
    <citation type="submission" date="2016-07" db="EMBL/GenBank/DDBJ databases">
        <title>Draft genome of Scalindua rubra, obtained from a brine-seawater interface in the Red Sea, sheds light on salt adaptation in anammox bacteria.</title>
        <authorList>
            <person name="Speth D.R."/>
            <person name="Lagkouvardos I."/>
            <person name="Wang Y."/>
            <person name="Qian P.-Y."/>
            <person name="Dutilh B.E."/>
            <person name="Jetten M.S."/>
        </authorList>
    </citation>
    <scope>NUCLEOTIDE SEQUENCE [LARGE SCALE GENOMIC DNA]</scope>
    <source>
        <strain evidence="1">BSI-1</strain>
    </source>
</reference>
<dbReference type="Proteomes" id="UP000094056">
    <property type="component" value="Unassembled WGS sequence"/>
</dbReference>
<comment type="caution">
    <text evidence="1">The sequence shown here is derived from an EMBL/GenBank/DDBJ whole genome shotgun (WGS) entry which is preliminary data.</text>
</comment>
<evidence type="ECO:0000313" key="2">
    <source>
        <dbReference type="Proteomes" id="UP000094056"/>
    </source>
</evidence>
<evidence type="ECO:0008006" key="3">
    <source>
        <dbReference type="Google" id="ProtNLM"/>
    </source>
</evidence>
<dbReference type="AlphaFoldDB" id="A0A1E3XB65"/>
<dbReference type="EMBL" id="MAYW01000044">
    <property type="protein sequence ID" value="ODS32897.1"/>
    <property type="molecule type" value="Genomic_DNA"/>
</dbReference>
<dbReference type="Pfam" id="PF07087">
    <property type="entry name" value="DUF1353"/>
    <property type="match status" value="1"/>
</dbReference>
<accession>A0A1E3XB65</accession>
<sequence length="172" mass="20443">MIHDGFIIVNPGKPDVKLKKKTVDYDFAVKRTYAWYGCTPKRWFFWLALIGTPDWGQKIEKVKTIERVTHHRTHTHKYVIKEKERPPFWQKAHHASRIHDVFYQYLDNIPVSKRNVDRLFYEMLRESGVSWFIARLYHFGVWLFGAWGIGEDNPEGNSEFTFINSQGLELNA</sequence>
<protein>
    <recommendedName>
        <fullName evidence="3">DUF1353 domain-containing protein</fullName>
    </recommendedName>
</protein>
<organism evidence="1 2">
    <name type="scientific">Candidatus Scalindua rubra</name>
    <dbReference type="NCBI Taxonomy" id="1872076"/>
    <lineage>
        <taxon>Bacteria</taxon>
        <taxon>Pseudomonadati</taxon>
        <taxon>Planctomycetota</taxon>
        <taxon>Candidatus Brocadiia</taxon>
        <taxon>Candidatus Brocadiales</taxon>
        <taxon>Candidatus Scalinduaceae</taxon>
        <taxon>Candidatus Scalindua</taxon>
    </lineage>
</organism>
<proteinExistence type="predicted"/>
<evidence type="ECO:0000313" key="1">
    <source>
        <dbReference type="EMBL" id="ODS32897.1"/>
    </source>
</evidence>
<gene>
    <name evidence="1" type="ORF">SCARUB_01949</name>
</gene>